<evidence type="ECO:0000313" key="6">
    <source>
        <dbReference type="EMBL" id="KRN59325.1"/>
    </source>
</evidence>
<evidence type="ECO:0000259" key="4">
    <source>
        <dbReference type="PROSITE" id="PS50042"/>
    </source>
</evidence>
<dbReference type="Pfam" id="PF13545">
    <property type="entry name" value="HTH_Crp_2"/>
    <property type="match status" value="1"/>
</dbReference>
<keyword evidence="7" id="KW-1185">Reference proteome</keyword>
<dbReference type="CDD" id="cd00038">
    <property type="entry name" value="CAP_ED"/>
    <property type="match status" value="1"/>
</dbReference>
<dbReference type="SUPFAM" id="SSF51206">
    <property type="entry name" value="cAMP-binding domain-like"/>
    <property type="match status" value="1"/>
</dbReference>
<dbReference type="PANTHER" id="PTHR24567:SF74">
    <property type="entry name" value="HTH-TYPE TRANSCRIPTIONAL REGULATOR ARCR"/>
    <property type="match status" value="1"/>
</dbReference>
<reference evidence="6 7" key="1">
    <citation type="journal article" date="2015" name="Genome Announc.">
        <title>Expanding the biotechnology potential of lactobacilli through comparative genomics of 213 strains and associated genera.</title>
        <authorList>
            <person name="Sun Z."/>
            <person name="Harris H.M."/>
            <person name="McCann A."/>
            <person name="Guo C."/>
            <person name="Argimon S."/>
            <person name="Zhang W."/>
            <person name="Yang X."/>
            <person name="Jeffery I.B."/>
            <person name="Cooney J.C."/>
            <person name="Kagawa T.F."/>
            <person name="Liu W."/>
            <person name="Song Y."/>
            <person name="Salvetti E."/>
            <person name="Wrobel A."/>
            <person name="Rasinkangas P."/>
            <person name="Parkhill J."/>
            <person name="Rea M.C."/>
            <person name="O'Sullivan O."/>
            <person name="Ritari J."/>
            <person name="Douillard F.P."/>
            <person name="Paul Ross R."/>
            <person name="Yang R."/>
            <person name="Briner A.E."/>
            <person name="Felis G.E."/>
            <person name="de Vos W.M."/>
            <person name="Barrangou R."/>
            <person name="Klaenhammer T.R."/>
            <person name="Caufield P.W."/>
            <person name="Cui Y."/>
            <person name="Zhang H."/>
            <person name="O'Toole P.W."/>
        </authorList>
    </citation>
    <scope>NUCLEOTIDE SEQUENCE [LARGE SCALE GENOMIC DNA]</scope>
    <source>
        <strain evidence="6 7">DSM 17896</strain>
    </source>
</reference>
<dbReference type="PRINTS" id="PR00034">
    <property type="entry name" value="HTHCRP"/>
</dbReference>
<dbReference type="SMART" id="SM00100">
    <property type="entry name" value="cNMP"/>
    <property type="match status" value="1"/>
</dbReference>
<dbReference type="GO" id="GO:0003677">
    <property type="term" value="F:DNA binding"/>
    <property type="evidence" value="ECO:0007669"/>
    <property type="project" value="UniProtKB-KW"/>
</dbReference>
<feature type="domain" description="HTH crp-type" evidence="5">
    <location>
        <begin position="145"/>
        <end position="213"/>
    </location>
</feature>
<evidence type="ECO:0000256" key="1">
    <source>
        <dbReference type="ARBA" id="ARBA00023015"/>
    </source>
</evidence>
<evidence type="ECO:0000256" key="2">
    <source>
        <dbReference type="ARBA" id="ARBA00023125"/>
    </source>
</evidence>
<evidence type="ECO:0000259" key="5">
    <source>
        <dbReference type="PROSITE" id="PS51063"/>
    </source>
</evidence>
<accession>A0A0R2ICL8</accession>
<dbReference type="EMBL" id="JQBW01000005">
    <property type="protein sequence ID" value="KRN59325.1"/>
    <property type="molecule type" value="Genomic_DNA"/>
</dbReference>
<dbReference type="GO" id="GO:0003700">
    <property type="term" value="F:DNA-binding transcription factor activity"/>
    <property type="evidence" value="ECO:0007669"/>
    <property type="project" value="TreeGrafter"/>
</dbReference>
<dbReference type="PROSITE" id="PS50042">
    <property type="entry name" value="CNMP_BINDING_3"/>
    <property type="match status" value="1"/>
</dbReference>
<dbReference type="PROSITE" id="PS51063">
    <property type="entry name" value="HTH_CRP_2"/>
    <property type="match status" value="1"/>
</dbReference>
<dbReference type="InterPro" id="IPR050397">
    <property type="entry name" value="Env_Response_Regulators"/>
</dbReference>
<dbReference type="InterPro" id="IPR036390">
    <property type="entry name" value="WH_DNA-bd_sf"/>
</dbReference>
<dbReference type="Gene3D" id="2.60.120.10">
    <property type="entry name" value="Jelly Rolls"/>
    <property type="match status" value="1"/>
</dbReference>
<gene>
    <name evidence="6" type="ORF">IV45_GL001475</name>
</gene>
<dbReference type="STRING" id="396268.IV45_GL001475"/>
<dbReference type="InterPro" id="IPR018490">
    <property type="entry name" value="cNMP-bd_dom_sf"/>
</dbReference>
<protein>
    <submittedName>
        <fullName evidence="6">CRP FNR family transcriptional regulator</fullName>
    </submittedName>
</protein>
<keyword evidence="2" id="KW-0238">DNA-binding</keyword>
<keyword evidence="3" id="KW-0804">Transcription</keyword>
<dbReference type="OrthoDB" id="9798104at2"/>
<dbReference type="InterPro" id="IPR012318">
    <property type="entry name" value="HTH_CRP"/>
</dbReference>
<feature type="domain" description="Cyclic nucleotide-binding" evidence="4">
    <location>
        <begin position="12"/>
        <end position="131"/>
    </location>
</feature>
<sequence length="214" mass="24036">MAEELCVRLVPLFNQLDLEKQRQIERLVHHQHAARGTIVVSPSDSDRLVIIKSGQARLYQLSATGEEQVQRSLTTGDYVGETWLLGITNQNSYVEMMTAGDICVLIRTDFTSLIQQHGDLAIRLLAGQAATIAALRKQTQLMGLPSIEERLASYLNQLVAQQGNSLITLPLRMKDLSSYLGTTPETLSRKLAQLQKRGQIERYQRRVRVLKPLS</sequence>
<dbReference type="InterPro" id="IPR000595">
    <property type="entry name" value="cNMP-bd_dom"/>
</dbReference>
<name>A0A0R2ICL8_9LACO</name>
<evidence type="ECO:0000256" key="3">
    <source>
        <dbReference type="ARBA" id="ARBA00023163"/>
    </source>
</evidence>
<dbReference type="AlphaFoldDB" id="A0A0R2ICL8"/>
<dbReference type="InterPro" id="IPR014710">
    <property type="entry name" value="RmlC-like_jellyroll"/>
</dbReference>
<dbReference type="SUPFAM" id="SSF46785">
    <property type="entry name" value="Winged helix' DNA-binding domain"/>
    <property type="match status" value="1"/>
</dbReference>
<organism evidence="6 7">
    <name type="scientific">Limosilactobacillus secaliphilus</name>
    <dbReference type="NCBI Taxonomy" id="396268"/>
    <lineage>
        <taxon>Bacteria</taxon>
        <taxon>Bacillati</taxon>
        <taxon>Bacillota</taxon>
        <taxon>Bacilli</taxon>
        <taxon>Lactobacillales</taxon>
        <taxon>Lactobacillaceae</taxon>
        <taxon>Limosilactobacillus</taxon>
    </lineage>
</organism>
<dbReference type="PANTHER" id="PTHR24567">
    <property type="entry name" value="CRP FAMILY TRANSCRIPTIONAL REGULATORY PROTEIN"/>
    <property type="match status" value="1"/>
</dbReference>
<dbReference type="Proteomes" id="UP000050934">
    <property type="component" value="Unassembled WGS sequence"/>
</dbReference>
<dbReference type="GO" id="GO:0005829">
    <property type="term" value="C:cytosol"/>
    <property type="evidence" value="ECO:0007669"/>
    <property type="project" value="TreeGrafter"/>
</dbReference>
<comment type="caution">
    <text evidence="6">The sequence shown here is derived from an EMBL/GenBank/DDBJ whole genome shotgun (WGS) entry which is preliminary data.</text>
</comment>
<dbReference type="PATRIC" id="fig|396268.3.peg.1497"/>
<proteinExistence type="predicted"/>
<keyword evidence="1" id="KW-0805">Transcription regulation</keyword>
<evidence type="ECO:0000313" key="7">
    <source>
        <dbReference type="Proteomes" id="UP000050934"/>
    </source>
</evidence>
<dbReference type="SMART" id="SM00419">
    <property type="entry name" value="HTH_CRP"/>
    <property type="match status" value="1"/>
</dbReference>
<dbReference type="Pfam" id="PF00027">
    <property type="entry name" value="cNMP_binding"/>
    <property type="match status" value="1"/>
</dbReference>
<dbReference type="RefSeq" id="WP_057740121.1">
    <property type="nucleotide sequence ID" value="NZ_JQBW01000005.1"/>
</dbReference>